<name>A0A916E6T6_9GLOM</name>
<dbReference type="CDD" id="cd11660">
    <property type="entry name" value="SANT_TRF"/>
    <property type="match status" value="1"/>
</dbReference>
<feature type="region of interest" description="Disordered" evidence="1">
    <location>
        <begin position="409"/>
        <end position="431"/>
    </location>
</feature>
<organism evidence="2 3">
    <name type="scientific">Rhizophagus irregularis</name>
    <dbReference type="NCBI Taxonomy" id="588596"/>
    <lineage>
        <taxon>Eukaryota</taxon>
        <taxon>Fungi</taxon>
        <taxon>Fungi incertae sedis</taxon>
        <taxon>Mucoromycota</taxon>
        <taxon>Glomeromycotina</taxon>
        <taxon>Glomeromycetes</taxon>
        <taxon>Glomerales</taxon>
        <taxon>Glomeraceae</taxon>
        <taxon>Rhizophagus</taxon>
    </lineage>
</organism>
<accession>A0A916E6T6</accession>
<feature type="region of interest" description="Disordered" evidence="1">
    <location>
        <begin position="171"/>
        <end position="191"/>
    </location>
</feature>
<feature type="compositionally biased region" description="Acidic residues" evidence="1">
    <location>
        <begin position="422"/>
        <end position="431"/>
    </location>
</feature>
<evidence type="ECO:0008006" key="4">
    <source>
        <dbReference type="Google" id="ProtNLM"/>
    </source>
</evidence>
<gene>
    <name evidence="2" type="ORF">CHRIB12_LOCUS9660</name>
</gene>
<dbReference type="EMBL" id="CAGKOT010000019">
    <property type="protein sequence ID" value="CAB5363778.1"/>
    <property type="molecule type" value="Genomic_DNA"/>
</dbReference>
<sequence>MSFAINFIIDHPDDENQIENSSNLNNYYWDDFFTSVNEISDEATGQVIQLQESEQKELIPKELVIEHSPIPKLPINLPSPSPLLEATKPPPSIILASPPLQPHLLSSTASNILPPIILPPLTPFAVNIPPPKRIELPTTIAIPPPEISTSPLRKTPKSPLKSITPKLIQRNSKVRPDEQELTRPSSPKSSIMNINKVATPEFPLNIPPEPKPVILMNSPKENPEKVGSLVDEMQVNLIETSENSQNSEENPTFEKLKNKQAWIKRMRLKFSVRPEFEITQNILHPDGSLNQDYFRPSKGSIPQIQRKWSDKERVLLIKGIEKYGIGHYKEISDEFLPDWSAQDLRVKTMRLIGRQNLQLYKEWKGDENAIKIEYEKNKNIGLKTGMWKAGTLVYDDNGVVLKMIQEMSGDSKKRKRNGQDNLEGEEEIEID</sequence>
<feature type="compositionally biased region" description="Polar residues" evidence="1">
    <location>
        <begin position="182"/>
        <end position="191"/>
    </location>
</feature>
<evidence type="ECO:0000256" key="1">
    <source>
        <dbReference type="SAM" id="MobiDB-lite"/>
    </source>
</evidence>
<dbReference type="AlphaFoldDB" id="A0A916E6T6"/>
<dbReference type="VEuPathDB" id="FungiDB:RhiirFUN_006123"/>
<dbReference type="OrthoDB" id="608866at2759"/>
<feature type="region of interest" description="Disordered" evidence="1">
    <location>
        <begin position="141"/>
        <end position="160"/>
    </location>
</feature>
<dbReference type="Proteomes" id="UP000684084">
    <property type="component" value="Unassembled WGS sequence"/>
</dbReference>
<proteinExistence type="predicted"/>
<evidence type="ECO:0000313" key="2">
    <source>
        <dbReference type="EMBL" id="CAB5363778.1"/>
    </source>
</evidence>
<reference evidence="2" key="1">
    <citation type="submission" date="2020-05" db="EMBL/GenBank/DDBJ databases">
        <authorList>
            <person name="Rincon C."/>
            <person name="Sanders R I."/>
            <person name="Robbins C."/>
            <person name="Chaturvedi A."/>
        </authorList>
    </citation>
    <scope>NUCLEOTIDE SEQUENCE</scope>
    <source>
        <strain evidence="2">CHB12</strain>
    </source>
</reference>
<comment type="caution">
    <text evidence="2">The sequence shown here is derived from an EMBL/GenBank/DDBJ whole genome shotgun (WGS) entry which is preliminary data.</text>
</comment>
<evidence type="ECO:0000313" key="3">
    <source>
        <dbReference type="Proteomes" id="UP000684084"/>
    </source>
</evidence>
<protein>
    <recommendedName>
        <fullName evidence="4">Myb-like domain-containing protein</fullName>
    </recommendedName>
</protein>